<dbReference type="EMBL" id="LANI01000001">
    <property type="protein sequence ID" value="KKJ78668.1"/>
    <property type="molecule type" value="Genomic_DNA"/>
</dbReference>
<evidence type="ECO:0000313" key="3">
    <source>
        <dbReference type="Proteomes" id="UP000034491"/>
    </source>
</evidence>
<keyword evidence="3" id="KW-1185">Reference proteome</keyword>
<name>A0A0M2RGJ3_9PROT</name>
<evidence type="ECO:0000256" key="1">
    <source>
        <dbReference type="SAM" id="MobiDB-lite"/>
    </source>
</evidence>
<accession>A0A0M2RGJ3</accession>
<comment type="caution">
    <text evidence="2">The sequence shown here is derived from an EMBL/GenBank/DDBJ whole genome shotgun (WGS) entry which is preliminary data.</text>
</comment>
<dbReference type="STRING" id="1549748.WH95_00850"/>
<proteinExistence type="predicted"/>
<feature type="region of interest" description="Disordered" evidence="1">
    <location>
        <begin position="210"/>
        <end position="230"/>
    </location>
</feature>
<dbReference type="RefSeq" id="WP_046501712.1">
    <property type="nucleotide sequence ID" value="NZ_LANI01000001.1"/>
</dbReference>
<gene>
    <name evidence="2" type="ORF">WH95_00850</name>
</gene>
<protein>
    <submittedName>
        <fullName evidence="2">Uncharacterized protein</fullName>
    </submittedName>
</protein>
<evidence type="ECO:0000313" key="2">
    <source>
        <dbReference type="EMBL" id="KKJ78668.1"/>
    </source>
</evidence>
<reference evidence="2 3" key="1">
    <citation type="submission" date="2015-03" db="EMBL/GenBank/DDBJ databases">
        <title>Genome sequence of Kiloniella sp. P1-1, isolated from the gut microflora of Pacific white shrimp, Penaeus vannamei.</title>
        <authorList>
            <person name="Shao Z."/>
            <person name="Wang L."/>
            <person name="Li X."/>
        </authorList>
    </citation>
    <scope>NUCLEOTIDE SEQUENCE [LARGE SCALE GENOMIC DNA]</scope>
    <source>
        <strain evidence="2 3">P1-1</strain>
    </source>
</reference>
<dbReference type="OrthoDB" id="8481382at2"/>
<sequence length="241" mass="26539">MLVSRTNAVIEANRRVSQVEEQLKLTKVQAARDYNLAKTAYSSNESAAKSVAESYKDLTVQNIADGTNDPVSTTTDAISLARTQTSQTLFYAQQIATAVPDADVSQYLNPVEPEEGAYDKSVAAFKDIIGQTPGERMRAQVLRSLGLTEEDLKNMSPEDRKKIEEKIAKLIDENVKNSVAENFTPANETDVENGDNNQLQANLNLGRELNDKNLAGGKDPNISPDDQQRDDVRKVILQNII</sequence>
<dbReference type="Proteomes" id="UP000034491">
    <property type="component" value="Unassembled WGS sequence"/>
</dbReference>
<organism evidence="2 3">
    <name type="scientific">Kiloniella litopenaei</name>
    <dbReference type="NCBI Taxonomy" id="1549748"/>
    <lineage>
        <taxon>Bacteria</taxon>
        <taxon>Pseudomonadati</taxon>
        <taxon>Pseudomonadota</taxon>
        <taxon>Alphaproteobacteria</taxon>
        <taxon>Rhodospirillales</taxon>
        <taxon>Kiloniellaceae</taxon>
        <taxon>Kiloniella</taxon>
    </lineage>
</organism>
<dbReference type="AlphaFoldDB" id="A0A0M2RGJ3"/>